<organism evidence="4 5">
    <name type="scientific">Rhodovastum atsumiense</name>
    <dbReference type="NCBI Taxonomy" id="504468"/>
    <lineage>
        <taxon>Bacteria</taxon>
        <taxon>Pseudomonadati</taxon>
        <taxon>Pseudomonadota</taxon>
        <taxon>Alphaproteobacteria</taxon>
        <taxon>Acetobacterales</taxon>
        <taxon>Acetobacteraceae</taxon>
        <taxon>Rhodovastum</taxon>
    </lineage>
</organism>
<dbReference type="Pfam" id="PF05226">
    <property type="entry name" value="CHASE2"/>
    <property type="match status" value="1"/>
</dbReference>
<comment type="caution">
    <text evidence="4">The sequence shown here is derived from an EMBL/GenBank/DDBJ whole genome shotgun (WGS) entry which is preliminary data.</text>
</comment>
<sequence length="271" mass="28272">MTRRGHRGAVRPAVRPVAGRHGRAARQRLSDASAAALRGGIPAPASIRASDRNGFSDLVLDRGGVARRGLLYLSGKDGWGEAFSLKLALLYLADAGLEPAADAQGFLRLGRVSLGPLDGTVGGYARLDTRGYQILREFRPATRLRAFPLRDLLEGKVLAAALRGRIAVLGTAADSVKDPVATPMNAVSEHLLPGVTLHGLFAAQLVAHGLEGLVPTRPLPRPVESPLIGLLVLLGAVAGVGVRQLWLLAVVSAGGTVLLFVTVHAAFLAGL</sequence>
<accession>A0A5M6IXM4</accession>
<dbReference type="InterPro" id="IPR007890">
    <property type="entry name" value="CHASE2"/>
</dbReference>
<protein>
    <submittedName>
        <fullName evidence="4">CHASE2 domain-containing protein</fullName>
    </submittedName>
</protein>
<feature type="transmembrane region" description="Helical" evidence="2">
    <location>
        <begin position="246"/>
        <end position="269"/>
    </location>
</feature>
<evidence type="ECO:0000313" key="5">
    <source>
        <dbReference type="Proteomes" id="UP000325255"/>
    </source>
</evidence>
<dbReference type="Proteomes" id="UP000325255">
    <property type="component" value="Unassembled WGS sequence"/>
</dbReference>
<keyword evidence="2" id="KW-0812">Transmembrane</keyword>
<evidence type="ECO:0000256" key="1">
    <source>
        <dbReference type="SAM" id="MobiDB-lite"/>
    </source>
</evidence>
<name>A0A5M6IXM4_9PROT</name>
<reference evidence="4 5" key="1">
    <citation type="submission" date="2019-09" db="EMBL/GenBank/DDBJ databases">
        <title>Genome sequence of Rhodovastum atsumiense, a diverse member of the Acetobacteraceae family of non-sulfur purple photosynthetic bacteria.</title>
        <authorList>
            <person name="Meyer T."/>
            <person name="Kyndt J."/>
        </authorList>
    </citation>
    <scope>NUCLEOTIDE SEQUENCE [LARGE SCALE GENOMIC DNA]</scope>
    <source>
        <strain evidence="4 5">DSM 21279</strain>
    </source>
</reference>
<proteinExistence type="predicted"/>
<keyword evidence="5" id="KW-1185">Reference proteome</keyword>
<dbReference type="OrthoDB" id="9802500at2"/>
<dbReference type="EMBL" id="VWPK01000008">
    <property type="protein sequence ID" value="KAA5613083.1"/>
    <property type="molecule type" value="Genomic_DNA"/>
</dbReference>
<keyword evidence="2" id="KW-1133">Transmembrane helix</keyword>
<feature type="region of interest" description="Disordered" evidence="1">
    <location>
        <begin position="1"/>
        <end position="22"/>
    </location>
</feature>
<evidence type="ECO:0000313" key="4">
    <source>
        <dbReference type="EMBL" id="KAA5613083.1"/>
    </source>
</evidence>
<evidence type="ECO:0000259" key="3">
    <source>
        <dbReference type="Pfam" id="PF05226"/>
    </source>
</evidence>
<gene>
    <name evidence="4" type="ORF">F1189_06920</name>
</gene>
<keyword evidence="2" id="KW-0472">Membrane</keyword>
<feature type="domain" description="CHASE2" evidence="3">
    <location>
        <begin position="36"/>
        <end position="236"/>
    </location>
</feature>
<evidence type="ECO:0000256" key="2">
    <source>
        <dbReference type="SAM" id="Phobius"/>
    </source>
</evidence>
<dbReference type="AlphaFoldDB" id="A0A5M6IXM4"/>